<sequence length="91" mass="9535">MGRVFLVAFSVVSCVVCSNFQTITATATMQIGHSNNDEIGSVLEGGRSKEKTSIILSMIKRSSKHGKINNERSGAGIPPGRKIGTGGTVGR</sequence>
<dbReference type="AlphaFoldDB" id="A0A448ZKQ0"/>
<evidence type="ECO:0000313" key="3">
    <source>
        <dbReference type="EMBL" id="VEU42610.1"/>
    </source>
</evidence>
<reference evidence="3 4" key="1">
    <citation type="submission" date="2019-01" db="EMBL/GenBank/DDBJ databases">
        <authorList>
            <person name="Ferrante I. M."/>
        </authorList>
    </citation>
    <scope>NUCLEOTIDE SEQUENCE [LARGE SCALE GENOMIC DNA]</scope>
    <source>
        <strain evidence="3 4">B856</strain>
    </source>
</reference>
<dbReference type="Proteomes" id="UP000291116">
    <property type="component" value="Unassembled WGS sequence"/>
</dbReference>
<keyword evidence="4" id="KW-1185">Reference proteome</keyword>
<dbReference type="EMBL" id="CAACVS010000459">
    <property type="protein sequence ID" value="VEU42610.1"/>
    <property type="molecule type" value="Genomic_DNA"/>
</dbReference>
<organism evidence="3 4">
    <name type="scientific">Pseudo-nitzschia multistriata</name>
    <dbReference type="NCBI Taxonomy" id="183589"/>
    <lineage>
        <taxon>Eukaryota</taxon>
        <taxon>Sar</taxon>
        <taxon>Stramenopiles</taxon>
        <taxon>Ochrophyta</taxon>
        <taxon>Bacillariophyta</taxon>
        <taxon>Bacillariophyceae</taxon>
        <taxon>Bacillariophycidae</taxon>
        <taxon>Bacillariales</taxon>
        <taxon>Bacillariaceae</taxon>
        <taxon>Pseudo-nitzschia</taxon>
    </lineage>
</organism>
<keyword evidence="2" id="KW-0732">Signal</keyword>
<feature type="chain" id="PRO_5019545999" description="RxLR effector protein" evidence="2">
    <location>
        <begin position="18"/>
        <end position="91"/>
    </location>
</feature>
<evidence type="ECO:0000256" key="2">
    <source>
        <dbReference type="SAM" id="SignalP"/>
    </source>
</evidence>
<evidence type="ECO:0008006" key="5">
    <source>
        <dbReference type="Google" id="ProtNLM"/>
    </source>
</evidence>
<feature type="region of interest" description="Disordered" evidence="1">
    <location>
        <begin position="66"/>
        <end position="91"/>
    </location>
</feature>
<gene>
    <name evidence="3" type="ORF">PSNMU_V1.4_AUG-EV-PASAV3_0095910</name>
</gene>
<accession>A0A448ZKQ0</accession>
<evidence type="ECO:0000256" key="1">
    <source>
        <dbReference type="SAM" id="MobiDB-lite"/>
    </source>
</evidence>
<name>A0A448ZKQ0_9STRA</name>
<evidence type="ECO:0000313" key="4">
    <source>
        <dbReference type="Proteomes" id="UP000291116"/>
    </source>
</evidence>
<protein>
    <recommendedName>
        <fullName evidence="5">RxLR effector protein</fullName>
    </recommendedName>
</protein>
<feature type="signal peptide" evidence="2">
    <location>
        <begin position="1"/>
        <end position="17"/>
    </location>
</feature>
<proteinExistence type="predicted"/>